<name>A0A7Y9J722_9PSEU</name>
<dbReference type="EMBL" id="JACCBN010000001">
    <property type="protein sequence ID" value="NYD37581.1"/>
    <property type="molecule type" value="Genomic_DNA"/>
</dbReference>
<accession>A0A7Y9J722</accession>
<dbReference type="Proteomes" id="UP000535890">
    <property type="component" value="Unassembled WGS sequence"/>
</dbReference>
<proteinExistence type="predicted"/>
<feature type="compositionally biased region" description="Polar residues" evidence="1">
    <location>
        <begin position="54"/>
        <end position="65"/>
    </location>
</feature>
<dbReference type="AlphaFoldDB" id="A0A7Y9J722"/>
<evidence type="ECO:0008006" key="5">
    <source>
        <dbReference type="Google" id="ProtNLM"/>
    </source>
</evidence>
<protein>
    <recommendedName>
        <fullName evidence="5">Secreted protein</fullName>
    </recommendedName>
</protein>
<feature type="region of interest" description="Disordered" evidence="1">
    <location>
        <begin position="45"/>
        <end position="65"/>
    </location>
</feature>
<evidence type="ECO:0000256" key="1">
    <source>
        <dbReference type="SAM" id="MobiDB-lite"/>
    </source>
</evidence>
<keyword evidence="4" id="KW-1185">Reference proteome</keyword>
<evidence type="ECO:0000313" key="3">
    <source>
        <dbReference type="EMBL" id="NYD37581.1"/>
    </source>
</evidence>
<evidence type="ECO:0000313" key="4">
    <source>
        <dbReference type="Proteomes" id="UP000535890"/>
    </source>
</evidence>
<dbReference type="RefSeq" id="WP_179795141.1">
    <property type="nucleotide sequence ID" value="NZ_BAABHP010000025.1"/>
</dbReference>
<evidence type="ECO:0000256" key="2">
    <source>
        <dbReference type="SAM" id="SignalP"/>
    </source>
</evidence>
<keyword evidence="2" id="KW-0732">Signal</keyword>
<sequence>MSMLRKVVVSTAIVGAGLGSLAGIASAHESGHAASGCSNAIKASSENGAGRTLGDTTGGDQDLSGSNVCDILNGNEILSGNNIATLAGTIVNGDTRTETSDRTSTTTITETLTGLLGL</sequence>
<gene>
    <name evidence="3" type="ORF">BJ983_003683</name>
</gene>
<organism evidence="3 4">
    <name type="scientific">Actinomycetospora corticicola</name>
    <dbReference type="NCBI Taxonomy" id="663602"/>
    <lineage>
        <taxon>Bacteria</taxon>
        <taxon>Bacillati</taxon>
        <taxon>Actinomycetota</taxon>
        <taxon>Actinomycetes</taxon>
        <taxon>Pseudonocardiales</taxon>
        <taxon>Pseudonocardiaceae</taxon>
        <taxon>Actinomycetospora</taxon>
    </lineage>
</organism>
<feature type="signal peptide" evidence="2">
    <location>
        <begin position="1"/>
        <end position="27"/>
    </location>
</feature>
<feature type="chain" id="PRO_5031203113" description="Secreted protein" evidence="2">
    <location>
        <begin position="28"/>
        <end position="118"/>
    </location>
</feature>
<reference evidence="3 4" key="1">
    <citation type="submission" date="2020-07" db="EMBL/GenBank/DDBJ databases">
        <title>Sequencing the genomes of 1000 actinobacteria strains.</title>
        <authorList>
            <person name="Klenk H.-P."/>
        </authorList>
    </citation>
    <scope>NUCLEOTIDE SEQUENCE [LARGE SCALE GENOMIC DNA]</scope>
    <source>
        <strain evidence="3 4">DSM 45772</strain>
    </source>
</reference>
<comment type="caution">
    <text evidence="3">The sequence shown here is derived from an EMBL/GenBank/DDBJ whole genome shotgun (WGS) entry which is preliminary data.</text>
</comment>